<feature type="region of interest" description="Disordered" evidence="1">
    <location>
        <begin position="1"/>
        <end position="165"/>
    </location>
</feature>
<evidence type="ECO:0000256" key="1">
    <source>
        <dbReference type="SAM" id="MobiDB-lite"/>
    </source>
</evidence>
<gene>
    <name evidence="2" type="ORF">VKT23_012643</name>
</gene>
<proteinExistence type="predicted"/>
<dbReference type="Proteomes" id="UP001498398">
    <property type="component" value="Unassembled WGS sequence"/>
</dbReference>
<organism evidence="2 3">
    <name type="scientific">Marasmiellus scandens</name>
    <dbReference type="NCBI Taxonomy" id="2682957"/>
    <lineage>
        <taxon>Eukaryota</taxon>
        <taxon>Fungi</taxon>
        <taxon>Dikarya</taxon>
        <taxon>Basidiomycota</taxon>
        <taxon>Agaricomycotina</taxon>
        <taxon>Agaricomycetes</taxon>
        <taxon>Agaricomycetidae</taxon>
        <taxon>Agaricales</taxon>
        <taxon>Marasmiineae</taxon>
        <taxon>Omphalotaceae</taxon>
        <taxon>Marasmiellus</taxon>
    </lineage>
</organism>
<comment type="caution">
    <text evidence="2">The sequence shown here is derived from an EMBL/GenBank/DDBJ whole genome shotgun (WGS) entry which is preliminary data.</text>
</comment>
<dbReference type="EMBL" id="JBANRG010000031">
    <property type="protein sequence ID" value="KAK7451302.1"/>
    <property type="molecule type" value="Genomic_DNA"/>
</dbReference>
<protein>
    <recommendedName>
        <fullName evidence="4">C2H2-type domain-containing protein</fullName>
    </recommendedName>
</protein>
<dbReference type="Pfam" id="PF18759">
    <property type="entry name" value="Plavaka"/>
    <property type="match status" value="1"/>
</dbReference>
<evidence type="ECO:0000313" key="2">
    <source>
        <dbReference type="EMBL" id="KAK7451302.1"/>
    </source>
</evidence>
<evidence type="ECO:0000313" key="3">
    <source>
        <dbReference type="Proteomes" id="UP001498398"/>
    </source>
</evidence>
<feature type="compositionally biased region" description="Acidic residues" evidence="1">
    <location>
        <begin position="109"/>
        <end position="121"/>
    </location>
</feature>
<accession>A0ABR1J8C8</accession>
<sequence length="946" mass="107751">MSSSHTCTGCNKFFTRPSDRTQHHIKTKDPKCQKAAQEEIARLRTSRLAPRRLRPCQTQRASRPRSASPTIEQRRFEGDFFGQDYTEHDFPGFDNGIFQPDGGDTGEDRIDEDNGEDDEDHADTPAPELEEHWEPERSPGIPPDDMDIDSDTPAPPPPNNPLLRHLPAHREGIHAVNFGGQAGAPLPGSTPLYDSTNGFLHYKSMISESDVNPWAPFTSRIDWEVAQWAKMRGSGSTAFTDLLSIEGVREALGLSYCNSIELNKIIDNSIPARRPAFSREEVVIGGKAFDLYKRDILECIRALYGNPDHCQYMSFVPERHYADADHTMRLYHDFHTGRWWWSTQEAIEKDKPGATVIPVIISSDKTQVTLFRNKSAYPVYLTIGNLPKEIRRKPSQQGQILLAYLPTSRLEHLTNKAQRRRAVTNLFHACMSHLVAPLKEAGLEGVVMQSGDGVRRRCHPILAAYVGDYPEQCLVTACYYGDCPCCEAEKDTLGAYPCSHHSRNLEKALTAVHQTIGTDEWVQSCLEANIKPIQHPFWEDLPYTNIFRSITPDILHQLYQGVMKHLISWLTDICGADEIDARVRRLPANHGIRIFHKGISTLSRVSGTEHKQMCAFLLGVITDIPSLTMRQSNKLLTATRALLDFLYLSRYPIQSNESLQALDGSLSLFHDHRDIFIELGAREHFNLPKLHFLSHYSRAIRLYGTTDNYNTETTERLHIDLAKDAYRASNHKDEFSQMTRWLERREKIIHHATYVAWRLAPQEYPESDTEQRIGERFDFPGARRSLTDLKCAFMQKMTRYPTIKSVSLSKLQDTYGAKDFSMALARFIVQFRHPDYTAIQVDEYAKFVVLPFRTLPVWHRVKFVNHELYGKETLDSVSVHPRRMNKQGKVVQASRFDPVLVNVKGSGDYSMEGLESISAVTLMQLIDCADSRYASCPSTSYILFTF</sequence>
<name>A0ABR1J8C8_9AGAR</name>
<evidence type="ECO:0008006" key="4">
    <source>
        <dbReference type="Google" id="ProtNLM"/>
    </source>
</evidence>
<feature type="compositionally biased region" description="Basic and acidic residues" evidence="1">
    <location>
        <begin position="17"/>
        <end position="42"/>
    </location>
</feature>
<dbReference type="InterPro" id="IPR041078">
    <property type="entry name" value="Plavaka"/>
</dbReference>
<reference evidence="2 3" key="1">
    <citation type="submission" date="2024-01" db="EMBL/GenBank/DDBJ databases">
        <title>A draft genome for the cacao thread blight pathogen Marasmiellus scandens.</title>
        <authorList>
            <person name="Baruah I.K."/>
            <person name="Leung J."/>
            <person name="Bukari Y."/>
            <person name="Amoako-Attah I."/>
            <person name="Meinhardt L.W."/>
            <person name="Bailey B.A."/>
            <person name="Cohen S.P."/>
        </authorList>
    </citation>
    <scope>NUCLEOTIDE SEQUENCE [LARGE SCALE GENOMIC DNA]</scope>
    <source>
        <strain evidence="2 3">GH-19</strain>
    </source>
</reference>
<feature type="compositionally biased region" description="Polar residues" evidence="1">
    <location>
        <begin position="56"/>
        <end position="71"/>
    </location>
</feature>
<keyword evidence="3" id="KW-1185">Reference proteome</keyword>